<dbReference type="GeneID" id="91567080"/>
<evidence type="ECO:0000313" key="1">
    <source>
        <dbReference type="EMBL" id="MBP2400713.1"/>
    </source>
</evidence>
<accession>A0ABS4XW31</accession>
<name>A0ABS4XW31_9ACTN</name>
<comment type="caution">
    <text evidence="1">The sequence shown here is derived from an EMBL/GenBank/DDBJ whole genome shotgun (WGS) entry which is preliminary data.</text>
</comment>
<gene>
    <name evidence="1" type="ORF">JO379_000182</name>
</gene>
<dbReference type="RefSeq" id="WP_209513309.1">
    <property type="nucleotide sequence ID" value="NZ_JAGIOH010000001.1"/>
</dbReference>
<dbReference type="Proteomes" id="UP001519291">
    <property type="component" value="Unassembled WGS sequence"/>
</dbReference>
<dbReference type="InterPro" id="IPR018697">
    <property type="entry name" value="DUF2199"/>
</dbReference>
<evidence type="ECO:0008006" key="3">
    <source>
        <dbReference type="Google" id="ProtNLM"/>
    </source>
</evidence>
<dbReference type="Pfam" id="PF09965">
    <property type="entry name" value="DUF2199"/>
    <property type="match status" value="1"/>
</dbReference>
<organism evidence="1 2">
    <name type="scientific">Streptomyces syringium</name>
    <dbReference type="NCBI Taxonomy" id="76729"/>
    <lineage>
        <taxon>Bacteria</taxon>
        <taxon>Bacillati</taxon>
        <taxon>Actinomycetota</taxon>
        <taxon>Actinomycetes</taxon>
        <taxon>Kitasatosporales</taxon>
        <taxon>Streptomycetaceae</taxon>
        <taxon>Streptomyces</taxon>
    </lineage>
</organism>
<keyword evidence="2" id="KW-1185">Reference proteome</keyword>
<evidence type="ECO:0000313" key="2">
    <source>
        <dbReference type="Proteomes" id="UP001519291"/>
    </source>
</evidence>
<dbReference type="EMBL" id="JAGIOH010000001">
    <property type="protein sequence ID" value="MBP2400713.1"/>
    <property type="molecule type" value="Genomic_DNA"/>
</dbReference>
<sequence length="173" mass="19405">MTNDAGFTCSCCGAQHPELPMDYSTTAPYVWHESFSDRSDCLLSSDQCVIQAQHYFVKGLIEIPVIGSDAVFSWGVWVSLSRENFARAVDRWDTAGRETEEPYFGWLSNDLSLYSPSTINLKTHLHTRPVGQRPLIELEPTDHPLAVEQRTGISLNRIHEIAETMLHPAADNA</sequence>
<protein>
    <recommendedName>
        <fullName evidence="3">DUF2199 domain-containing protein</fullName>
    </recommendedName>
</protein>
<reference evidence="1 2" key="1">
    <citation type="submission" date="2021-03" db="EMBL/GenBank/DDBJ databases">
        <title>Sequencing the genomes of 1000 actinobacteria strains.</title>
        <authorList>
            <person name="Klenk H.-P."/>
        </authorList>
    </citation>
    <scope>NUCLEOTIDE SEQUENCE [LARGE SCALE GENOMIC DNA]</scope>
    <source>
        <strain evidence="1 2">DSM 41480</strain>
    </source>
</reference>
<proteinExistence type="predicted"/>